<evidence type="ECO:0000256" key="6">
    <source>
        <dbReference type="ARBA" id="ARBA00022989"/>
    </source>
</evidence>
<feature type="transmembrane region" description="Helical" evidence="8">
    <location>
        <begin position="311"/>
        <end position="328"/>
    </location>
</feature>
<dbReference type="InterPro" id="IPR007603">
    <property type="entry name" value="Choline_transptr-like"/>
</dbReference>
<dbReference type="OrthoDB" id="44736at2759"/>
<feature type="transmembrane region" description="Helical" evidence="8">
    <location>
        <begin position="196"/>
        <end position="217"/>
    </location>
</feature>
<sequence>MSQQYYHMPEPIHYYPPPTSPSSIHPYTHTNPEKTSNYYNNNNYNNETPSNYYNNERPLNYYNNNERPSNYYYNNNERPPYESQNTSYMPPQNGYPPPPSFEQAMNSGSDDSKSNTRTKYQDLWAVVLFTLDLLAFIAVSVISLRNYVIIQRQNRTSVENVTLNWSTIWILMFCAGIGLVLSTGYLILAHKFSKQFIKVTFFLSIVMYWCFTVYFFIVKYFSLAILFAIVAIFYTLYWFWWKPLIPFSSIILRTITSIMNRYKAMILTAFVGLFVHILYTIWWIFTFIAAYQVWYPAACKQAKTTSTNCQTGQFTVIVIFLLFTYYWVSQVIQTFIHVTTSGVFASYYFLEGTPQGVPPSPTLGSAKRAATASFGSICFGSLLVAILQVIRQLLRSLAQDVDNPLGAFCAACAAVIVGYIDALLEYFNFYAYTQVAIYGKSFCDAAKDTWTMIQDRGVEAVINDNLIGSVVTMGSFLVGMVTALFGYLYTIIFHPSFNDGGGFTPLIVFLAFIIGFQMLSIIGSVIFSGAATTFVCLAEDPDALARTKPDLYNEVVRTYPGFAQGIRA</sequence>
<dbReference type="AlphaFoldDB" id="A0A8H4EKG8"/>
<evidence type="ECO:0000256" key="3">
    <source>
        <dbReference type="ARBA" id="ARBA00007168"/>
    </source>
</evidence>
<keyword evidence="7 8" id="KW-0472">Membrane</keyword>
<evidence type="ECO:0000256" key="9">
    <source>
        <dbReference type="SAM" id="MobiDB-lite"/>
    </source>
</evidence>
<feature type="transmembrane region" description="Helical" evidence="8">
    <location>
        <begin position="123"/>
        <end position="148"/>
    </location>
</feature>
<feature type="region of interest" description="Disordered" evidence="9">
    <location>
        <begin position="17"/>
        <end position="114"/>
    </location>
</feature>
<feature type="transmembrane region" description="Helical" evidence="8">
    <location>
        <begin position="223"/>
        <end position="241"/>
    </location>
</feature>
<feature type="transmembrane region" description="Helical" evidence="8">
    <location>
        <begin position="370"/>
        <end position="390"/>
    </location>
</feature>
<dbReference type="EMBL" id="WTPW01000514">
    <property type="protein sequence ID" value="KAF0503983.1"/>
    <property type="molecule type" value="Genomic_DNA"/>
</dbReference>
<comment type="similarity">
    <text evidence="3 8">Belongs to the CTL (choline transporter-like) family.</text>
</comment>
<feature type="transmembrane region" description="Helical" evidence="8">
    <location>
        <begin position="402"/>
        <end position="420"/>
    </location>
</feature>
<dbReference type="GO" id="GO:0005886">
    <property type="term" value="C:plasma membrane"/>
    <property type="evidence" value="ECO:0007669"/>
    <property type="project" value="UniProtKB-SubCell"/>
</dbReference>
<evidence type="ECO:0000256" key="2">
    <source>
        <dbReference type="ARBA" id="ARBA00004141"/>
    </source>
</evidence>
<feature type="compositionally biased region" description="Low complexity" evidence="9">
    <location>
        <begin position="33"/>
        <end position="83"/>
    </location>
</feature>
<gene>
    <name evidence="10" type="ORF">F8M41_019648</name>
</gene>
<reference evidence="10 11" key="1">
    <citation type="journal article" date="2019" name="Environ. Microbiol.">
        <title>At the nexus of three kingdoms: the genome of the mycorrhizal fungus Gigaspora margarita provides insights into plant, endobacterial and fungal interactions.</title>
        <authorList>
            <person name="Venice F."/>
            <person name="Ghignone S."/>
            <person name="Salvioli di Fossalunga A."/>
            <person name="Amselem J."/>
            <person name="Novero M."/>
            <person name="Xianan X."/>
            <person name="Sedzielewska Toro K."/>
            <person name="Morin E."/>
            <person name="Lipzen A."/>
            <person name="Grigoriev I.V."/>
            <person name="Henrissat B."/>
            <person name="Martin F.M."/>
            <person name="Bonfante P."/>
        </authorList>
    </citation>
    <scope>NUCLEOTIDE SEQUENCE [LARGE SCALE GENOMIC DNA]</scope>
    <source>
        <strain evidence="10 11">BEG34</strain>
    </source>
</reference>
<feature type="transmembrane region" description="Helical" evidence="8">
    <location>
        <begin position="168"/>
        <end position="189"/>
    </location>
</feature>
<evidence type="ECO:0000256" key="5">
    <source>
        <dbReference type="ARBA" id="ARBA00022692"/>
    </source>
</evidence>
<evidence type="ECO:0000313" key="11">
    <source>
        <dbReference type="Proteomes" id="UP000439903"/>
    </source>
</evidence>
<evidence type="ECO:0000256" key="8">
    <source>
        <dbReference type="RuleBase" id="RU368066"/>
    </source>
</evidence>
<keyword evidence="11" id="KW-1185">Reference proteome</keyword>
<proteinExistence type="inferred from homology"/>
<organism evidence="10 11">
    <name type="scientific">Gigaspora margarita</name>
    <dbReference type="NCBI Taxonomy" id="4874"/>
    <lineage>
        <taxon>Eukaryota</taxon>
        <taxon>Fungi</taxon>
        <taxon>Fungi incertae sedis</taxon>
        <taxon>Mucoromycota</taxon>
        <taxon>Glomeromycotina</taxon>
        <taxon>Glomeromycetes</taxon>
        <taxon>Diversisporales</taxon>
        <taxon>Gigasporaceae</taxon>
        <taxon>Gigaspora</taxon>
    </lineage>
</organism>
<dbReference type="Proteomes" id="UP000439903">
    <property type="component" value="Unassembled WGS sequence"/>
</dbReference>
<evidence type="ECO:0000256" key="7">
    <source>
        <dbReference type="ARBA" id="ARBA00023136"/>
    </source>
</evidence>
<dbReference type="PANTHER" id="PTHR12385">
    <property type="entry name" value="CHOLINE TRANSPORTER-LIKE (SLC FAMILY 44)"/>
    <property type="match status" value="1"/>
</dbReference>
<accession>A0A8H4EKG8</accession>
<evidence type="ECO:0000256" key="1">
    <source>
        <dbReference type="ARBA" id="ARBA00002957"/>
    </source>
</evidence>
<keyword evidence="6 8" id="KW-1133">Transmembrane helix</keyword>
<feature type="transmembrane region" description="Helical" evidence="8">
    <location>
        <begin position="503"/>
        <end position="527"/>
    </location>
</feature>
<feature type="compositionally biased region" description="Polar residues" evidence="9">
    <location>
        <begin position="21"/>
        <end position="30"/>
    </location>
</feature>
<evidence type="ECO:0000313" key="10">
    <source>
        <dbReference type="EMBL" id="KAF0503983.1"/>
    </source>
</evidence>
<evidence type="ECO:0000256" key="4">
    <source>
        <dbReference type="ARBA" id="ARBA00015388"/>
    </source>
</evidence>
<dbReference type="PANTHER" id="PTHR12385:SF4">
    <property type="entry name" value="PROTEIN PNS1"/>
    <property type="match status" value="1"/>
</dbReference>
<comment type="caution">
    <text evidence="10">The sequence shown here is derived from an EMBL/GenBank/DDBJ whole genome shotgun (WGS) entry which is preliminary data.</text>
</comment>
<feature type="transmembrane region" description="Helical" evidence="8">
    <location>
        <begin position="262"/>
        <end position="291"/>
    </location>
</feature>
<comment type="function">
    <text evidence="1 8">Probably involved in transport through the plasma membrane.</text>
</comment>
<comment type="subcellular location">
    <subcellularLocation>
        <location evidence="8">Cell membrane</location>
        <topology evidence="8">Multi-pass membrane protein</topology>
    </subcellularLocation>
    <subcellularLocation>
        <location evidence="2">Membrane</location>
        <topology evidence="2">Multi-pass membrane protein</topology>
    </subcellularLocation>
</comment>
<name>A0A8H4EKG8_GIGMA</name>
<protein>
    <recommendedName>
        <fullName evidence="4 8">Protein PNS1</fullName>
    </recommendedName>
</protein>
<dbReference type="GO" id="GO:0022857">
    <property type="term" value="F:transmembrane transporter activity"/>
    <property type="evidence" value="ECO:0007669"/>
    <property type="project" value="UniProtKB-UniRule"/>
</dbReference>
<feature type="transmembrane region" description="Helical" evidence="8">
    <location>
        <begin position="466"/>
        <end position="491"/>
    </location>
</feature>
<dbReference type="Pfam" id="PF04515">
    <property type="entry name" value="Choline_transpo"/>
    <property type="match status" value="1"/>
</dbReference>
<keyword evidence="5 8" id="KW-0812">Transmembrane</keyword>